<dbReference type="SUPFAM" id="SSF55785">
    <property type="entry name" value="PYP-like sensor domain (PAS domain)"/>
    <property type="match status" value="2"/>
</dbReference>
<comment type="similarity">
    <text evidence="1">Belongs to the phD/YefM antitoxin family.</text>
</comment>
<sequence length="294" mass="31713">METVREPQRVPAAEFIRGFANWRLQASRKPVMVTHHGKDAHVLISLADYRRLDGKGEAEGRDALAASQAALVEAIRDAVILVDRTGRVAGVNPAAADLLERAATALTGRPLPDVLPGFARSVLFAHFLRMLDHRERFSGEVPGLIEPQRWLRVDLVPLPIGGAMVLRDISDAWGTRAEQDARRALADAVEIDGTIGVARVSVREAIEAANPALAAMIGADEAAIRRVRFSALLAAGQRHAFTEAFEGLFRTGDPVRIASELVTRGGSVVSVTLAMVERRSAYASEGAVILAVRR</sequence>
<dbReference type="InterPro" id="IPR036165">
    <property type="entry name" value="YefM-like_sf"/>
</dbReference>
<evidence type="ECO:0000259" key="2">
    <source>
        <dbReference type="SMART" id="SM00091"/>
    </source>
</evidence>
<dbReference type="InterPro" id="IPR000014">
    <property type="entry name" value="PAS"/>
</dbReference>
<dbReference type="AlphaFoldDB" id="A0AA86GM20"/>
<keyword evidence="4" id="KW-1185">Reference proteome</keyword>
<dbReference type="KEGG" id="sgi:SGRAN_2232"/>
<name>A0AA86GM20_9SPHN</name>
<proteinExistence type="inferred from homology"/>
<dbReference type="InterPro" id="IPR035965">
    <property type="entry name" value="PAS-like_dom_sf"/>
</dbReference>
<dbReference type="Pfam" id="PF08448">
    <property type="entry name" value="PAS_4"/>
    <property type="match status" value="1"/>
</dbReference>
<dbReference type="Gene3D" id="3.40.1620.10">
    <property type="entry name" value="YefM-like domain"/>
    <property type="match status" value="1"/>
</dbReference>
<dbReference type="EMBL" id="CP012199">
    <property type="protein sequence ID" value="AMG74599.1"/>
    <property type="molecule type" value="Genomic_DNA"/>
</dbReference>
<dbReference type="InterPro" id="IPR013656">
    <property type="entry name" value="PAS_4"/>
</dbReference>
<gene>
    <name evidence="3" type="ORF">SGRAN_2232</name>
</gene>
<dbReference type="SUPFAM" id="SSF143120">
    <property type="entry name" value="YefM-like"/>
    <property type="match status" value="1"/>
</dbReference>
<organism evidence="3 4">
    <name type="scientific">Sphingopyxis granuli</name>
    <dbReference type="NCBI Taxonomy" id="267128"/>
    <lineage>
        <taxon>Bacteria</taxon>
        <taxon>Pseudomonadati</taxon>
        <taxon>Pseudomonadota</taxon>
        <taxon>Alphaproteobacteria</taxon>
        <taxon>Sphingomonadales</taxon>
        <taxon>Sphingomonadaceae</taxon>
        <taxon>Sphingopyxis</taxon>
    </lineage>
</organism>
<feature type="domain" description="PAS" evidence="2">
    <location>
        <begin position="183"/>
        <end position="250"/>
    </location>
</feature>
<reference evidence="3 4" key="1">
    <citation type="journal article" date="2016" name="BMC Genomics">
        <title>Genomic analysis of the nitrate-respiring Sphingopyxis granuli (formerly Sphingomonas macrogoltabida) strain TFA.</title>
        <authorList>
            <person name="Garcia-Romero I."/>
            <person name="Perez-Pulido A.J."/>
            <person name="Gonzalez-Flores Y.E."/>
            <person name="Reyes-Ramirez F."/>
            <person name="Santero E."/>
            <person name="Floriano B."/>
        </authorList>
    </citation>
    <scope>NUCLEOTIDE SEQUENCE [LARGE SCALE GENOMIC DNA]</scope>
    <source>
        <strain evidence="3 4">TFA</strain>
    </source>
</reference>
<evidence type="ECO:0000256" key="1">
    <source>
        <dbReference type="ARBA" id="ARBA00009981"/>
    </source>
</evidence>
<dbReference type="Proteomes" id="UP000058599">
    <property type="component" value="Chromosome"/>
</dbReference>
<dbReference type="Gene3D" id="3.30.450.20">
    <property type="entry name" value="PAS domain"/>
    <property type="match status" value="2"/>
</dbReference>
<accession>A0AA86GM20</accession>
<evidence type="ECO:0000313" key="4">
    <source>
        <dbReference type="Proteomes" id="UP000058599"/>
    </source>
</evidence>
<protein>
    <submittedName>
        <fullName evidence="3">PAS/PAC sensor protein</fullName>
    </submittedName>
</protein>
<dbReference type="CDD" id="cd00130">
    <property type="entry name" value="PAS"/>
    <property type="match status" value="1"/>
</dbReference>
<evidence type="ECO:0000313" key="3">
    <source>
        <dbReference type="EMBL" id="AMG74599.1"/>
    </source>
</evidence>
<dbReference type="SMART" id="SM00091">
    <property type="entry name" value="PAS"/>
    <property type="match status" value="2"/>
</dbReference>
<feature type="domain" description="PAS" evidence="2">
    <location>
        <begin position="66"/>
        <end position="132"/>
    </location>
</feature>